<sequence>FANKFAPTKAPFPRSNVSELVRERARTVAEDLAFKTM</sequence>
<evidence type="ECO:0000313" key="2">
    <source>
        <dbReference type="Proteomes" id="UP000004986"/>
    </source>
</evidence>
<feature type="non-terminal residue" evidence="1">
    <location>
        <position position="1"/>
    </location>
</feature>
<proteinExistence type="predicted"/>
<comment type="caution">
    <text evidence="1">The sequence shown here is derived from an EMBL/GenBank/DDBJ whole genome shotgun (WGS) entry which is preliminary data.</text>
</comment>
<evidence type="ECO:0000313" key="1">
    <source>
        <dbReference type="EMBL" id="EGH49800.1"/>
    </source>
</evidence>
<protein>
    <submittedName>
        <fullName evidence="1">Uncharacterized protein</fullName>
    </submittedName>
</protein>
<dbReference type="EMBL" id="AEAI01004733">
    <property type="protein sequence ID" value="EGH49800.1"/>
    <property type="molecule type" value="Genomic_DNA"/>
</dbReference>
<organism evidence="1 2">
    <name type="scientific">Pseudomonas syringae pv. pisi str. 1704B</name>
    <dbReference type="NCBI Taxonomy" id="629263"/>
    <lineage>
        <taxon>Bacteria</taxon>
        <taxon>Pseudomonadati</taxon>
        <taxon>Pseudomonadota</taxon>
        <taxon>Gammaproteobacteria</taxon>
        <taxon>Pseudomonadales</taxon>
        <taxon>Pseudomonadaceae</taxon>
        <taxon>Pseudomonas</taxon>
        <taxon>Pseudomonas syringae</taxon>
    </lineage>
</organism>
<feature type="non-terminal residue" evidence="1">
    <location>
        <position position="37"/>
    </location>
</feature>
<dbReference type="Proteomes" id="UP000004986">
    <property type="component" value="Unassembled WGS sequence"/>
</dbReference>
<accession>F3GRU7</accession>
<reference evidence="1 2" key="1">
    <citation type="journal article" date="2011" name="PLoS Pathog.">
        <title>Dynamic evolution of pathogenicity revealed by sequencing and comparative genomics of 19 Pseudomonas syringae isolates.</title>
        <authorList>
            <person name="Baltrus D.A."/>
            <person name="Nishimura M.T."/>
            <person name="Romanchuk A."/>
            <person name="Chang J.H."/>
            <person name="Mukhtar M.S."/>
            <person name="Cherkis K."/>
            <person name="Roach J."/>
            <person name="Grant S.R."/>
            <person name="Jones C.D."/>
            <person name="Dangl J.L."/>
        </authorList>
    </citation>
    <scope>NUCLEOTIDE SEQUENCE [LARGE SCALE GENOMIC DNA]</scope>
    <source>
        <strain evidence="1 2">1704B</strain>
    </source>
</reference>
<keyword evidence="2" id="KW-1185">Reference proteome</keyword>
<dbReference type="AlphaFoldDB" id="F3GRU7"/>
<gene>
    <name evidence="1" type="ORF">PSYPI_48340</name>
</gene>
<name>F3GRU7_PSESJ</name>